<organism evidence="3">
    <name type="scientific">Desulfovibrio sp. U5L</name>
    <dbReference type="NCBI Taxonomy" id="596152"/>
    <lineage>
        <taxon>Bacteria</taxon>
        <taxon>Pseudomonadati</taxon>
        <taxon>Thermodesulfobacteriota</taxon>
        <taxon>Desulfovibrionia</taxon>
        <taxon>Desulfovibrionales</taxon>
        <taxon>Desulfovibrionaceae</taxon>
        <taxon>Desulfovibrio</taxon>
    </lineage>
</organism>
<feature type="transmembrane region" description="Helical" evidence="1">
    <location>
        <begin position="93"/>
        <end position="120"/>
    </location>
</feature>
<dbReference type="AlphaFoldDB" id="I2Q260"/>
<keyword evidence="3" id="KW-0808">Transferase</keyword>
<keyword evidence="1" id="KW-1133">Transmembrane helix</keyword>
<keyword evidence="3" id="KW-0012">Acyltransferase</keyword>
<evidence type="ECO:0000313" key="3">
    <source>
        <dbReference type="EMBL" id="EIG53866.1"/>
    </source>
</evidence>
<accession>I2Q260</accession>
<dbReference type="HOGENOM" id="CLU_723461_0_0_7"/>
<feature type="transmembrane region" description="Helical" evidence="1">
    <location>
        <begin position="291"/>
        <end position="309"/>
    </location>
</feature>
<evidence type="ECO:0000259" key="2">
    <source>
        <dbReference type="Pfam" id="PF01757"/>
    </source>
</evidence>
<dbReference type="Pfam" id="PF01757">
    <property type="entry name" value="Acyl_transf_3"/>
    <property type="match status" value="1"/>
</dbReference>
<dbReference type="InterPro" id="IPR002656">
    <property type="entry name" value="Acyl_transf_3_dom"/>
</dbReference>
<feature type="domain" description="Acyltransferase 3" evidence="2">
    <location>
        <begin position="7"/>
        <end position="348"/>
    </location>
</feature>
<dbReference type="STRING" id="596152.DesU5LDRAFT_2200"/>
<feature type="transmembrane region" description="Helical" evidence="1">
    <location>
        <begin position="173"/>
        <end position="197"/>
    </location>
</feature>
<feature type="transmembrane region" description="Helical" evidence="1">
    <location>
        <begin position="48"/>
        <end position="65"/>
    </location>
</feature>
<gene>
    <name evidence="3" type="ORF">DesU5LDRAFT_2200</name>
</gene>
<feature type="transmembrane region" description="Helical" evidence="1">
    <location>
        <begin position="329"/>
        <end position="347"/>
    </location>
</feature>
<dbReference type="GO" id="GO:0016020">
    <property type="term" value="C:membrane"/>
    <property type="evidence" value="ECO:0007669"/>
    <property type="project" value="TreeGrafter"/>
</dbReference>
<feature type="transmembrane region" description="Helical" evidence="1">
    <location>
        <begin position="140"/>
        <end position="161"/>
    </location>
</feature>
<feature type="transmembrane region" description="Helical" evidence="1">
    <location>
        <begin position="264"/>
        <end position="284"/>
    </location>
</feature>
<sequence length="369" mass="40507">MQRRVTQIESIRVLAMAGIFLYHLWTVLPDGGAQNPFGPLLGDILSQGYLGVVVFNAITGFVLTLPHADPGGKPPLGYLDFFRRRFGRIVPQYYLSLALWSLVALLAGAMPLAALAACVAEKLVFVQTFDPARFFCLEPALWWMGLLAQFYLTFPLLLRLFKKLGTRRATCTCLLFGWGLWFLLSLLAKVSSTAALFDYMLYFNLPYRLPEFALGMAFALAWKARASAADAPATGVPTCWRLAFLALFYFGLPLSILFKAALPMPLAHILLTMTCIGLAGSLFASPMMARLGALPAVAAAAAASYSFYLLHQPILGYGADMLRGVMHPFAAMCLLGAVSLPLSYVLARYQDRLVAAWDARGRREQGRKA</sequence>
<dbReference type="PANTHER" id="PTHR23028:SF53">
    <property type="entry name" value="ACYL_TRANSF_3 DOMAIN-CONTAINING PROTEIN"/>
    <property type="match status" value="1"/>
</dbReference>
<dbReference type="GO" id="GO:0016747">
    <property type="term" value="F:acyltransferase activity, transferring groups other than amino-acyl groups"/>
    <property type="evidence" value="ECO:0007669"/>
    <property type="project" value="InterPro"/>
</dbReference>
<evidence type="ECO:0000256" key="1">
    <source>
        <dbReference type="SAM" id="Phobius"/>
    </source>
</evidence>
<dbReference type="eggNOG" id="COG1835">
    <property type="taxonomic scope" value="Bacteria"/>
</dbReference>
<protein>
    <submittedName>
        <fullName evidence="3">Putative acyltransferase</fullName>
    </submittedName>
</protein>
<dbReference type="PANTHER" id="PTHR23028">
    <property type="entry name" value="ACETYLTRANSFERASE"/>
    <property type="match status" value="1"/>
</dbReference>
<keyword evidence="1" id="KW-0472">Membrane</keyword>
<reference evidence="3" key="1">
    <citation type="submission" date="2011-11" db="EMBL/GenBank/DDBJ databases">
        <title>Improved High-Quality Draft sequence of Desulfovibrio sp. U5L.</title>
        <authorList>
            <consortium name="US DOE Joint Genome Institute"/>
            <person name="Lucas S."/>
            <person name="Han J."/>
            <person name="Lapidus A."/>
            <person name="Cheng J.-F."/>
            <person name="Goodwin L."/>
            <person name="Pitluck S."/>
            <person name="Peters L."/>
            <person name="Ovchinnikova G."/>
            <person name="Held B."/>
            <person name="Detter J.C."/>
            <person name="Han C."/>
            <person name="Tapia R."/>
            <person name="Land M."/>
            <person name="Hauser L."/>
            <person name="Kyrpides N."/>
            <person name="Ivanova N."/>
            <person name="Pagani I."/>
            <person name="Gabster J."/>
            <person name="Walker C."/>
            <person name="Stolyar S."/>
            <person name="Stahl D."/>
            <person name="Arkin A."/>
            <person name="Dehal P."/>
            <person name="Hazen T."/>
            <person name="Woyke T."/>
        </authorList>
    </citation>
    <scope>NUCLEOTIDE SEQUENCE [LARGE SCALE GENOMIC DNA]</scope>
    <source>
        <strain evidence="3">U5L</strain>
    </source>
</reference>
<dbReference type="InterPro" id="IPR050879">
    <property type="entry name" value="Acyltransferase_3"/>
</dbReference>
<feature type="transmembrane region" description="Helical" evidence="1">
    <location>
        <begin position="238"/>
        <end position="258"/>
    </location>
</feature>
<dbReference type="OrthoDB" id="5444720at2"/>
<dbReference type="EMBL" id="JH600068">
    <property type="protein sequence ID" value="EIG53866.1"/>
    <property type="molecule type" value="Genomic_DNA"/>
</dbReference>
<feature type="transmembrane region" description="Helical" evidence="1">
    <location>
        <begin position="209"/>
        <end position="226"/>
    </location>
</feature>
<name>I2Q260_9BACT</name>
<feature type="transmembrane region" description="Helical" evidence="1">
    <location>
        <begin position="12"/>
        <end position="28"/>
    </location>
</feature>
<dbReference type="GO" id="GO:0009103">
    <property type="term" value="P:lipopolysaccharide biosynthetic process"/>
    <property type="evidence" value="ECO:0007669"/>
    <property type="project" value="TreeGrafter"/>
</dbReference>
<proteinExistence type="predicted"/>
<keyword evidence="1" id="KW-0812">Transmembrane</keyword>